<gene>
    <name evidence="2" type="ORF">SAMN04488116_1030</name>
</gene>
<feature type="transmembrane region" description="Helical" evidence="1">
    <location>
        <begin position="65"/>
        <end position="87"/>
    </location>
</feature>
<dbReference type="STRING" id="570519.SAMN04488116_1030"/>
<keyword evidence="1" id="KW-0812">Transmembrane</keyword>
<evidence type="ECO:0000313" key="3">
    <source>
        <dbReference type="Proteomes" id="UP000184532"/>
    </source>
</evidence>
<dbReference type="PROSITE" id="PS51257">
    <property type="entry name" value="PROKAR_LIPOPROTEIN"/>
    <property type="match status" value="1"/>
</dbReference>
<dbReference type="Proteomes" id="UP000184532">
    <property type="component" value="Unassembled WGS sequence"/>
</dbReference>
<feature type="transmembrane region" description="Helical" evidence="1">
    <location>
        <begin position="12"/>
        <end position="29"/>
    </location>
</feature>
<organism evidence="2 3">
    <name type="scientific">Flagellimonas flava</name>
    <dbReference type="NCBI Taxonomy" id="570519"/>
    <lineage>
        <taxon>Bacteria</taxon>
        <taxon>Pseudomonadati</taxon>
        <taxon>Bacteroidota</taxon>
        <taxon>Flavobacteriia</taxon>
        <taxon>Flavobacteriales</taxon>
        <taxon>Flavobacteriaceae</taxon>
        <taxon>Flagellimonas</taxon>
    </lineage>
</organism>
<proteinExistence type="predicted"/>
<name>A0A1M5IZP2_9FLAO</name>
<keyword evidence="3" id="KW-1185">Reference proteome</keyword>
<dbReference type="AlphaFoldDB" id="A0A1M5IZP2"/>
<dbReference type="OrthoDB" id="6400719at2"/>
<accession>A0A1M5IZP2</accession>
<protein>
    <submittedName>
        <fullName evidence="2">Uncharacterized protein</fullName>
    </submittedName>
</protein>
<dbReference type="EMBL" id="FQWL01000001">
    <property type="protein sequence ID" value="SHG33776.1"/>
    <property type="molecule type" value="Genomic_DNA"/>
</dbReference>
<keyword evidence="1" id="KW-0472">Membrane</keyword>
<evidence type="ECO:0000256" key="1">
    <source>
        <dbReference type="SAM" id="Phobius"/>
    </source>
</evidence>
<dbReference type="RefSeq" id="WP_073176860.1">
    <property type="nucleotide sequence ID" value="NZ_FQWL01000001.1"/>
</dbReference>
<reference evidence="3" key="1">
    <citation type="submission" date="2016-11" db="EMBL/GenBank/DDBJ databases">
        <authorList>
            <person name="Varghese N."/>
            <person name="Submissions S."/>
        </authorList>
    </citation>
    <scope>NUCLEOTIDE SEQUENCE [LARGE SCALE GENOMIC DNA]</scope>
    <source>
        <strain evidence="3">DSM 22638</strain>
    </source>
</reference>
<evidence type="ECO:0000313" key="2">
    <source>
        <dbReference type="EMBL" id="SHG33776.1"/>
    </source>
</evidence>
<keyword evidence="1" id="KW-1133">Transmembrane helix</keyword>
<sequence length="109" mass="12610">MSNSKPGRTAAILGYCTILGCFIAITMNMEPKNAFARLHIRQAFGIHLIYHALATYFNLTNMEVLPIWSILWVIYLFGVCYGLFYAIKNREQLLPWLGANFQKWFTFIP</sequence>